<dbReference type="AlphaFoldDB" id="A0A7G5BTF6"/>
<evidence type="ECO:0000313" key="1">
    <source>
        <dbReference type="EMBL" id="QMV40240.1"/>
    </source>
</evidence>
<keyword evidence="2" id="KW-1185">Reference proteome</keyword>
<reference evidence="1 2" key="1">
    <citation type="submission" date="2019-07" db="EMBL/GenBank/DDBJ databases">
        <authorList>
            <person name="Kim J.K."/>
            <person name="Cheong H.-M."/>
            <person name="Choi Y."/>
            <person name="Hwang K.J."/>
            <person name="Lee S."/>
            <person name="Choi C."/>
        </authorList>
    </citation>
    <scope>NUCLEOTIDE SEQUENCE [LARGE SCALE GENOMIC DNA]</scope>
    <source>
        <strain evidence="1 2">KS 22</strain>
    </source>
</reference>
<dbReference type="Proteomes" id="UP000515679">
    <property type="component" value="Chromosome"/>
</dbReference>
<sequence length="70" mass="8234">METRSMPEKYIGQIVKIIYQDAKGKITQRTIRIRNIAEGKVFAYDLEKRVHRPFRIDRILSHLPVSLHAS</sequence>
<proteinExistence type="predicted"/>
<protein>
    <recommendedName>
        <fullName evidence="3">WYL domain-containing protein</fullName>
    </recommendedName>
</protein>
<evidence type="ECO:0000313" key="2">
    <source>
        <dbReference type="Proteomes" id="UP000515679"/>
    </source>
</evidence>
<gene>
    <name evidence="1" type="ORF">FPL14_02765</name>
</gene>
<name>A0A7G5BTF6_9BACL</name>
<organism evidence="1 2">
    <name type="scientific">Cohnella cholangitidis</name>
    <dbReference type="NCBI Taxonomy" id="2598458"/>
    <lineage>
        <taxon>Bacteria</taxon>
        <taxon>Bacillati</taxon>
        <taxon>Bacillota</taxon>
        <taxon>Bacilli</taxon>
        <taxon>Bacillales</taxon>
        <taxon>Paenibacillaceae</taxon>
        <taxon>Cohnella</taxon>
    </lineage>
</organism>
<dbReference type="KEGG" id="cchl:FPL14_02765"/>
<accession>A0A7G5BTF6</accession>
<evidence type="ECO:0008006" key="3">
    <source>
        <dbReference type="Google" id="ProtNLM"/>
    </source>
</evidence>
<dbReference type="EMBL" id="CP041969">
    <property type="protein sequence ID" value="QMV40240.1"/>
    <property type="molecule type" value="Genomic_DNA"/>
</dbReference>